<organism evidence="2 3">
    <name type="scientific">Saccharothrix xinjiangensis</name>
    <dbReference type="NCBI Taxonomy" id="204798"/>
    <lineage>
        <taxon>Bacteria</taxon>
        <taxon>Bacillati</taxon>
        <taxon>Actinomycetota</taxon>
        <taxon>Actinomycetes</taxon>
        <taxon>Pseudonocardiales</taxon>
        <taxon>Pseudonocardiaceae</taxon>
        <taxon>Saccharothrix</taxon>
    </lineage>
</organism>
<evidence type="ECO:0000313" key="2">
    <source>
        <dbReference type="EMBL" id="MFC5056981.1"/>
    </source>
</evidence>
<name>A0ABV9Y8Q1_9PSEU</name>
<sequence length="239" mass="24643">MTHPRRFAVAVLGALAAATLAASPASADPPTPTQLTASVDATEVDAGQSVTLSGRLTKDSASGPVGVPGGYIGIRACADTACTQVWGGASTTSGPGGYFLAQFAPPRSAYLYLYFSPSWPGQGDLAGTSTLTPRVGVLQLTSHSTISATREPDGRVKFYGSIGFPSRVLPPTAPVLRVEYSPDAATWTTVATVTSQYFHNAHYVYTAYVAEPNAGYWRGVFDGQPAAAKASATGAAYVS</sequence>
<dbReference type="Proteomes" id="UP001595833">
    <property type="component" value="Unassembled WGS sequence"/>
</dbReference>
<evidence type="ECO:0008006" key="4">
    <source>
        <dbReference type="Google" id="ProtNLM"/>
    </source>
</evidence>
<gene>
    <name evidence="2" type="ORF">ACFPFM_24940</name>
</gene>
<comment type="caution">
    <text evidence="2">The sequence shown here is derived from an EMBL/GenBank/DDBJ whole genome shotgun (WGS) entry which is preliminary data.</text>
</comment>
<keyword evidence="3" id="KW-1185">Reference proteome</keyword>
<proteinExistence type="predicted"/>
<dbReference type="EMBL" id="JBHSJB010000025">
    <property type="protein sequence ID" value="MFC5056981.1"/>
    <property type="molecule type" value="Genomic_DNA"/>
</dbReference>
<evidence type="ECO:0000256" key="1">
    <source>
        <dbReference type="SAM" id="SignalP"/>
    </source>
</evidence>
<evidence type="ECO:0000313" key="3">
    <source>
        <dbReference type="Proteomes" id="UP001595833"/>
    </source>
</evidence>
<feature type="chain" id="PRO_5046910666" description="Neocarzinostatin family protein" evidence="1">
    <location>
        <begin position="28"/>
        <end position="239"/>
    </location>
</feature>
<dbReference type="PROSITE" id="PS51318">
    <property type="entry name" value="TAT"/>
    <property type="match status" value="1"/>
</dbReference>
<reference evidence="3" key="1">
    <citation type="journal article" date="2019" name="Int. J. Syst. Evol. Microbiol.">
        <title>The Global Catalogue of Microorganisms (GCM) 10K type strain sequencing project: providing services to taxonomists for standard genome sequencing and annotation.</title>
        <authorList>
            <consortium name="The Broad Institute Genomics Platform"/>
            <consortium name="The Broad Institute Genome Sequencing Center for Infectious Disease"/>
            <person name="Wu L."/>
            <person name="Ma J."/>
        </authorList>
    </citation>
    <scope>NUCLEOTIDE SEQUENCE [LARGE SCALE GENOMIC DNA]</scope>
    <source>
        <strain evidence="3">KCTC 12848</strain>
    </source>
</reference>
<dbReference type="InterPro" id="IPR006311">
    <property type="entry name" value="TAT_signal"/>
</dbReference>
<feature type="signal peptide" evidence="1">
    <location>
        <begin position="1"/>
        <end position="27"/>
    </location>
</feature>
<dbReference type="RefSeq" id="WP_344039121.1">
    <property type="nucleotide sequence ID" value="NZ_BAAAKE010000014.1"/>
</dbReference>
<keyword evidence="1" id="KW-0732">Signal</keyword>
<accession>A0ABV9Y8Q1</accession>
<protein>
    <recommendedName>
        <fullName evidence="4">Neocarzinostatin family protein</fullName>
    </recommendedName>
</protein>